<dbReference type="RefSeq" id="YP_010755274.1">
    <property type="nucleotide sequence ID" value="NC_073468.1"/>
</dbReference>
<sequence>MEEIKMVIPTVGTVSVIPLQDLPVDHVTMWKVAPEEMRSLIGWKLFGLAAGAGVDLDLLSYSEAEEVVEDWKRQSMLLGELRASEKENGLDESIPRTELDFWRLLE</sequence>
<keyword evidence="2" id="KW-1185">Reference proteome</keyword>
<accession>A0AAE8YBR6</accession>
<dbReference type="GeneID" id="80019925"/>
<reference evidence="1" key="1">
    <citation type="submission" date="2021-09" db="EMBL/GenBank/DDBJ databases">
        <authorList>
            <person name="Andersen S.H."/>
            <person name="Beall E.A."/>
            <person name="Cappelle B."/>
            <person name="Falteisek K.J."/>
            <person name="Fenske B.A."/>
            <person name="Gansluckner N.W."/>
            <person name="Gilbertson S.M."/>
            <person name="Krings K.J."/>
            <person name="Mobeck M."/>
            <person name="Odeku J.O."/>
            <person name="Poncelet M.E."/>
            <person name="Rohr J.R."/>
            <person name="Rolands L."/>
            <person name="Whipple C.D."/>
            <person name="Whipple E.M."/>
            <person name="Spring A.M."/>
            <person name="Klyczek K."/>
            <person name="Garlena R.A."/>
            <person name="Russell D.A."/>
            <person name="Pope W.H."/>
            <person name="Jacobs-Sera D."/>
            <person name="Hatfull G.F."/>
        </authorList>
    </citation>
    <scope>NUCLEOTIDE SEQUENCE</scope>
</reference>
<gene>
    <name evidence="1" type="primary">284</name>
    <name evidence="1" type="ORF">SEA_PUMPERNICKEL_284</name>
</gene>
<dbReference type="Proteomes" id="UP000827768">
    <property type="component" value="Segment"/>
</dbReference>
<evidence type="ECO:0000313" key="1">
    <source>
        <dbReference type="EMBL" id="UDL16034.1"/>
    </source>
</evidence>
<protein>
    <submittedName>
        <fullName evidence="1">Uncharacterized protein</fullName>
    </submittedName>
</protein>
<proteinExistence type="predicted"/>
<dbReference type="EMBL" id="OK040790">
    <property type="protein sequence ID" value="UDL16034.1"/>
    <property type="molecule type" value="Genomic_DNA"/>
</dbReference>
<name>A0AAE8YBR6_9CAUD</name>
<evidence type="ECO:0000313" key="2">
    <source>
        <dbReference type="Proteomes" id="UP000827768"/>
    </source>
</evidence>
<organism evidence="1 2">
    <name type="scientific">Microbacterium phage Pumpernickel</name>
    <dbReference type="NCBI Taxonomy" id="2885983"/>
    <lineage>
        <taxon>Viruses</taxon>
        <taxon>Duplodnaviria</taxon>
        <taxon>Heunggongvirae</taxon>
        <taxon>Uroviricota</taxon>
        <taxon>Caudoviricetes</taxon>
        <taxon>Pumpernickelvirus</taxon>
        <taxon>Pumpernickelvirus pumpernickel</taxon>
    </lineage>
</organism>
<dbReference type="KEGG" id="vg:80019925"/>